<dbReference type="PRINTS" id="PR00881">
    <property type="entry name" value="L7ARS6FAMILY"/>
</dbReference>
<keyword evidence="3 6" id="KW-0694">RNA-binding</keyword>
<evidence type="ECO:0000256" key="1">
    <source>
        <dbReference type="ARBA" id="ARBA00004604"/>
    </source>
</evidence>
<comment type="caution">
    <text evidence="8">The sequence shown here is derived from an EMBL/GenBank/DDBJ whole genome shotgun (WGS) entry which is preliminary data.</text>
</comment>
<keyword evidence="5 6" id="KW-0687">Ribonucleoprotein</keyword>
<reference evidence="8" key="1">
    <citation type="submission" date="2020-10" db="EMBL/GenBank/DDBJ databases">
        <authorList>
            <person name="Kikuchi T."/>
        </authorList>
    </citation>
    <scope>NUCLEOTIDE SEQUENCE</scope>
    <source>
        <strain evidence="8">NKZ352</strain>
    </source>
</reference>
<keyword evidence="9" id="KW-1185">Reference proteome</keyword>
<evidence type="ECO:0000256" key="5">
    <source>
        <dbReference type="ARBA" id="ARBA00023274"/>
    </source>
</evidence>
<sequence length="163" mass="17939">MGKKRSLVEEEPLNDSVASESAETLLTEKDDYAALCALVNPIAQPLANRKLAKKVYKLVKKVSGDHALLREGIKDVQKAIRKGEKGIVILAGNVSPIDVYSHIPAICEEKGLPYAYVPSREQLGLAIGHRRPSIITFIRPSDAYQELYTEVADTLNHLTTDTD</sequence>
<dbReference type="InterPro" id="IPR018492">
    <property type="entry name" value="Ribosomal_eL8/Nhp2"/>
</dbReference>
<dbReference type="InterPro" id="IPR004038">
    <property type="entry name" value="Ribosomal_eL8/eL30/eS12/Gad45"/>
</dbReference>
<accession>A0A8S1GNR2</accession>
<dbReference type="GO" id="GO:0031120">
    <property type="term" value="P:snRNA pseudouridine synthesis"/>
    <property type="evidence" value="ECO:0007669"/>
    <property type="project" value="UniProtKB-UniRule"/>
</dbReference>
<dbReference type="PRINTS" id="PR00883">
    <property type="entry name" value="NUCLEARHMG"/>
</dbReference>
<dbReference type="InterPro" id="IPR050257">
    <property type="entry name" value="eL8/uL1-like"/>
</dbReference>
<dbReference type="Proteomes" id="UP000835052">
    <property type="component" value="Unassembled WGS sequence"/>
</dbReference>
<dbReference type="InterPro" id="IPR029064">
    <property type="entry name" value="Ribosomal_eL30-like_sf"/>
</dbReference>
<evidence type="ECO:0000256" key="2">
    <source>
        <dbReference type="ARBA" id="ARBA00007337"/>
    </source>
</evidence>
<evidence type="ECO:0000256" key="6">
    <source>
        <dbReference type="RuleBase" id="RU366039"/>
    </source>
</evidence>
<organism evidence="8 9">
    <name type="scientific">Caenorhabditis auriculariae</name>
    <dbReference type="NCBI Taxonomy" id="2777116"/>
    <lineage>
        <taxon>Eukaryota</taxon>
        <taxon>Metazoa</taxon>
        <taxon>Ecdysozoa</taxon>
        <taxon>Nematoda</taxon>
        <taxon>Chromadorea</taxon>
        <taxon>Rhabditida</taxon>
        <taxon>Rhabditina</taxon>
        <taxon>Rhabditomorpha</taxon>
        <taxon>Rhabditoidea</taxon>
        <taxon>Rhabditidae</taxon>
        <taxon>Peloderinae</taxon>
        <taxon>Caenorhabditis</taxon>
    </lineage>
</organism>
<keyword evidence="4 6" id="KW-0539">Nucleus</keyword>
<name>A0A8S1GNR2_9PELO</name>
<comment type="subcellular location">
    <subcellularLocation>
        <location evidence="1 6">Nucleus</location>
        <location evidence="1 6">Nucleolus</location>
    </subcellularLocation>
</comment>
<dbReference type="GO" id="GO:0003723">
    <property type="term" value="F:RNA binding"/>
    <property type="evidence" value="ECO:0007669"/>
    <property type="project" value="UniProtKB-UniRule"/>
</dbReference>
<dbReference type="PANTHER" id="PTHR23105">
    <property type="entry name" value="RIBOSOMAL PROTEIN L7AE FAMILY MEMBER"/>
    <property type="match status" value="1"/>
</dbReference>
<feature type="domain" description="Ribosomal protein eL8/eL30/eS12/Gadd45" evidence="7">
    <location>
        <begin position="54"/>
        <end position="147"/>
    </location>
</feature>
<evidence type="ECO:0000313" key="8">
    <source>
        <dbReference type="EMBL" id="CAD6184836.1"/>
    </source>
</evidence>
<dbReference type="SUPFAM" id="SSF55315">
    <property type="entry name" value="L30e-like"/>
    <property type="match status" value="1"/>
</dbReference>
<dbReference type="AlphaFoldDB" id="A0A8S1GNR2"/>
<comment type="function">
    <text evidence="6">Common component of the spliceosome and rRNA processing machinery.</text>
</comment>
<dbReference type="Pfam" id="PF01248">
    <property type="entry name" value="Ribosomal_L7Ae"/>
    <property type="match status" value="1"/>
</dbReference>
<dbReference type="GO" id="GO:0000398">
    <property type="term" value="P:mRNA splicing, via spliceosome"/>
    <property type="evidence" value="ECO:0007669"/>
    <property type="project" value="UniProtKB-UniRule"/>
</dbReference>
<dbReference type="EMBL" id="CAJGYM010000001">
    <property type="protein sequence ID" value="CAD6184836.1"/>
    <property type="molecule type" value="Genomic_DNA"/>
</dbReference>
<evidence type="ECO:0000256" key="3">
    <source>
        <dbReference type="ARBA" id="ARBA00022884"/>
    </source>
</evidence>
<comment type="similarity">
    <text evidence="2 6">Belongs to the eukaryotic ribosomal protein eL8 family.</text>
</comment>
<dbReference type="OrthoDB" id="5364946at2759"/>
<gene>
    <name evidence="8" type="ORF">CAUJ_LOCUS755</name>
</gene>
<evidence type="ECO:0000259" key="7">
    <source>
        <dbReference type="Pfam" id="PF01248"/>
    </source>
</evidence>
<comment type="function">
    <text evidence="6">Required for ribosome biogenesis. Part of a complex which catalyzes pseudouridylation of rRNA. This involves the isomerization of uridine such that the ribose is subsequently attached to C5, instead of the normal N1. Pseudouridine ('psi') residues may serve to stabilize the conformation of rRNAs.</text>
</comment>
<dbReference type="Gene3D" id="3.30.1330.30">
    <property type="match status" value="1"/>
</dbReference>
<evidence type="ECO:0000256" key="4">
    <source>
        <dbReference type="ARBA" id="ARBA00023242"/>
    </source>
</evidence>
<dbReference type="InterPro" id="IPR002415">
    <property type="entry name" value="H/ACA_rnp_Nhp2-like"/>
</dbReference>
<protein>
    <recommendedName>
        <fullName evidence="6">H/ACA ribonucleoprotein complex subunit 2</fullName>
    </recommendedName>
    <alternativeName>
        <fullName evidence="6">Nucleolar protein family A member 2</fullName>
    </alternativeName>
</protein>
<dbReference type="GO" id="GO:0031429">
    <property type="term" value="C:box H/ACA snoRNP complex"/>
    <property type="evidence" value="ECO:0007669"/>
    <property type="project" value="UniProtKB-UniRule"/>
</dbReference>
<evidence type="ECO:0000313" key="9">
    <source>
        <dbReference type="Proteomes" id="UP000835052"/>
    </source>
</evidence>
<proteinExistence type="inferred from homology"/>